<evidence type="ECO:0000313" key="4">
    <source>
        <dbReference type="Proteomes" id="UP000837857"/>
    </source>
</evidence>
<name>A0ABN8INZ4_9NEOP</name>
<reference evidence="3" key="1">
    <citation type="submission" date="2022-03" db="EMBL/GenBank/DDBJ databases">
        <authorList>
            <person name="Martin H S."/>
        </authorList>
    </citation>
    <scope>NUCLEOTIDE SEQUENCE</scope>
</reference>
<keyword evidence="2" id="KW-0472">Membrane</keyword>
<keyword evidence="2" id="KW-1133">Transmembrane helix</keyword>
<gene>
    <name evidence="3" type="ORF">IPOD504_LOCUS11120</name>
</gene>
<keyword evidence="2" id="KW-0812">Transmembrane</keyword>
<protein>
    <submittedName>
        <fullName evidence="3">Uncharacterized protein</fullName>
    </submittedName>
</protein>
<dbReference type="EMBL" id="OW152839">
    <property type="protein sequence ID" value="CAH2060624.1"/>
    <property type="molecule type" value="Genomic_DNA"/>
</dbReference>
<proteinExistence type="predicted"/>
<organism evidence="3 4">
    <name type="scientific">Iphiclides podalirius</name>
    <name type="common">scarce swallowtail</name>
    <dbReference type="NCBI Taxonomy" id="110791"/>
    <lineage>
        <taxon>Eukaryota</taxon>
        <taxon>Metazoa</taxon>
        <taxon>Ecdysozoa</taxon>
        <taxon>Arthropoda</taxon>
        <taxon>Hexapoda</taxon>
        <taxon>Insecta</taxon>
        <taxon>Pterygota</taxon>
        <taxon>Neoptera</taxon>
        <taxon>Endopterygota</taxon>
        <taxon>Lepidoptera</taxon>
        <taxon>Glossata</taxon>
        <taxon>Ditrysia</taxon>
        <taxon>Papilionoidea</taxon>
        <taxon>Papilionidae</taxon>
        <taxon>Papilioninae</taxon>
        <taxon>Iphiclides</taxon>
    </lineage>
</organism>
<evidence type="ECO:0000256" key="2">
    <source>
        <dbReference type="SAM" id="Phobius"/>
    </source>
</evidence>
<feature type="non-terminal residue" evidence="3">
    <location>
        <position position="84"/>
    </location>
</feature>
<feature type="region of interest" description="Disordered" evidence="1">
    <location>
        <begin position="1"/>
        <end position="24"/>
    </location>
</feature>
<accession>A0ABN8INZ4</accession>
<sequence>MTLHRDTLISRTRSRAPGGTRCDYGTPNIGMQEHLISESRNLFRHAPRARNAAARNPRRTYPPRSAFNLTLLLALLSWHLGLAQ</sequence>
<feature type="transmembrane region" description="Helical" evidence="2">
    <location>
        <begin position="65"/>
        <end position="83"/>
    </location>
</feature>
<evidence type="ECO:0000256" key="1">
    <source>
        <dbReference type="SAM" id="MobiDB-lite"/>
    </source>
</evidence>
<keyword evidence="4" id="KW-1185">Reference proteome</keyword>
<evidence type="ECO:0000313" key="3">
    <source>
        <dbReference type="EMBL" id="CAH2060624.1"/>
    </source>
</evidence>
<dbReference type="Proteomes" id="UP000837857">
    <property type="component" value="Chromosome 27"/>
</dbReference>